<dbReference type="PANTHER" id="PTHR30221:SF1">
    <property type="entry name" value="SMALL-CONDUCTANCE MECHANOSENSITIVE CHANNEL"/>
    <property type="match status" value="1"/>
</dbReference>
<feature type="transmembrane region" description="Helical" evidence="1">
    <location>
        <begin position="269"/>
        <end position="290"/>
    </location>
</feature>
<reference evidence="2 3" key="1">
    <citation type="submission" date="2016-11" db="EMBL/GenBank/DDBJ databases">
        <authorList>
            <person name="Jaros S."/>
            <person name="Januszkiewicz K."/>
            <person name="Wedrychowicz H."/>
        </authorList>
    </citation>
    <scope>NUCLEOTIDE SEQUENCE [LARGE SCALE GENOMIC DNA]</scope>
    <source>
        <strain evidence="2 3">CGMCC 1.10681</strain>
    </source>
</reference>
<dbReference type="PANTHER" id="PTHR30221">
    <property type="entry name" value="SMALL-CONDUCTANCE MECHANOSENSITIVE CHANNEL"/>
    <property type="match status" value="1"/>
</dbReference>
<dbReference type="OrthoDB" id="1411407at2"/>
<keyword evidence="1" id="KW-0812">Transmembrane</keyword>
<keyword evidence="3" id="KW-1185">Reference proteome</keyword>
<dbReference type="EMBL" id="FRCZ01000001">
    <property type="protein sequence ID" value="SHM55432.1"/>
    <property type="molecule type" value="Genomic_DNA"/>
</dbReference>
<accession>A0A1M7JQX4</accession>
<feature type="transmembrane region" description="Helical" evidence="1">
    <location>
        <begin position="338"/>
        <end position="356"/>
    </location>
</feature>
<organism evidence="2 3">
    <name type="scientific">Gracilibacillus kekensis</name>
    <dbReference type="NCBI Taxonomy" id="1027249"/>
    <lineage>
        <taxon>Bacteria</taxon>
        <taxon>Bacillati</taxon>
        <taxon>Bacillota</taxon>
        <taxon>Bacilli</taxon>
        <taxon>Bacillales</taxon>
        <taxon>Bacillaceae</taxon>
        <taxon>Gracilibacillus</taxon>
    </lineage>
</organism>
<keyword evidence="1" id="KW-0472">Membrane</keyword>
<feature type="transmembrane region" description="Helical" evidence="1">
    <location>
        <begin position="302"/>
        <end position="326"/>
    </location>
</feature>
<evidence type="ECO:0000313" key="3">
    <source>
        <dbReference type="Proteomes" id="UP000184184"/>
    </source>
</evidence>
<feature type="transmembrane region" description="Helical" evidence="1">
    <location>
        <begin position="15"/>
        <end position="39"/>
    </location>
</feature>
<sequence>MNDLGNSFAQMFNDVIQAIPNVLAALLLLVLAWIVAAIAKGIVEKLFVKLGVHKAIGKTNFVEDDEQGKKVLSAVAKVVYLLVFILFLPAILDALSMDSVSGPISNMMDKLLGFLPNLIAAAVILIIGYVIAKLVKELFERFLVSVNVDKWFNKVKPASKTNSGSTMTLSSVLANVLFVVIIIPVITIALEALEIQTISEPITQVLDSVLLMIPNIFIAIVLVIVGYYLGKILGNLLEGLLQGTGVNNVFSSIGIDNAESKVPFDISKAIGTVVKVLVILFFTVEALSVLQLEVLNQIGSAMITYLPFLVSALLILGGGILLGSFLASFIRKYTHSGFTAAIVKYVVIVFAVFMTLDQLKFATSIVNTAFILILGGLMVAFAISFGIGGRDFARNQFSKVEAKMKKDNNNSINHDNDPLN</sequence>
<evidence type="ECO:0000256" key="1">
    <source>
        <dbReference type="SAM" id="Phobius"/>
    </source>
</evidence>
<feature type="transmembrane region" description="Helical" evidence="1">
    <location>
        <begin position="368"/>
        <end position="389"/>
    </location>
</feature>
<name>A0A1M7JQX4_9BACI</name>
<dbReference type="InterPro" id="IPR008910">
    <property type="entry name" value="MSC_TM_helix"/>
</dbReference>
<feature type="transmembrane region" description="Helical" evidence="1">
    <location>
        <begin position="112"/>
        <end position="132"/>
    </location>
</feature>
<dbReference type="Gene3D" id="1.10.287.1260">
    <property type="match status" value="2"/>
</dbReference>
<feature type="transmembrane region" description="Helical" evidence="1">
    <location>
        <begin position="71"/>
        <end position="92"/>
    </location>
</feature>
<dbReference type="GO" id="GO:0008381">
    <property type="term" value="F:mechanosensitive monoatomic ion channel activity"/>
    <property type="evidence" value="ECO:0007669"/>
    <property type="project" value="InterPro"/>
</dbReference>
<dbReference type="AlphaFoldDB" id="A0A1M7JQX4"/>
<proteinExistence type="predicted"/>
<feature type="transmembrane region" description="Helical" evidence="1">
    <location>
        <begin position="210"/>
        <end position="230"/>
    </location>
</feature>
<dbReference type="Proteomes" id="UP000184184">
    <property type="component" value="Unassembled WGS sequence"/>
</dbReference>
<evidence type="ECO:0000313" key="2">
    <source>
        <dbReference type="EMBL" id="SHM55432.1"/>
    </source>
</evidence>
<dbReference type="NCBIfam" id="NF033912">
    <property type="entry name" value="msc"/>
    <property type="match status" value="1"/>
</dbReference>
<feature type="transmembrane region" description="Helical" evidence="1">
    <location>
        <begin position="172"/>
        <end position="190"/>
    </location>
</feature>
<keyword evidence="1" id="KW-1133">Transmembrane helix</keyword>
<protein>
    <submittedName>
        <fullName evidence="2">Conserved TM helix</fullName>
    </submittedName>
</protein>
<dbReference type="Pfam" id="PF05552">
    <property type="entry name" value="MS_channel_1st_1"/>
    <property type="match status" value="4"/>
</dbReference>
<dbReference type="STRING" id="1027249.SAMN05216179_0447"/>
<dbReference type="RefSeq" id="WP_073199240.1">
    <property type="nucleotide sequence ID" value="NZ_FRCZ01000001.1"/>
</dbReference>
<dbReference type="InterPro" id="IPR045275">
    <property type="entry name" value="MscS_archaea/bacteria_type"/>
</dbReference>
<gene>
    <name evidence="2" type="ORF">SAMN05216179_0447</name>
</gene>